<dbReference type="SUPFAM" id="SSF48498">
    <property type="entry name" value="Tetracyclin repressor-like, C-terminal domain"/>
    <property type="match status" value="1"/>
</dbReference>
<dbReference type="InterPro" id="IPR050109">
    <property type="entry name" value="HTH-type_TetR-like_transc_reg"/>
</dbReference>
<dbReference type="GO" id="GO:0000976">
    <property type="term" value="F:transcription cis-regulatory region binding"/>
    <property type="evidence" value="ECO:0007669"/>
    <property type="project" value="TreeGrafter"/>
</dbReference>
<proteinExistence type="predicted"/>
<evidence type="ECO:0000313" key="7">
    <source>
        <dbReference type="Proteomes" id="UP000248924"/>
    </source>
</evidence>
<evidence type="ECO:0000256" key="1">
    <source>
        <dbReference type="ARBA" id="ARBA00023015"/>
    </source>
</evidence>
<dbReference type="SUPFAM" id="SSF46689">
    <property type="entry name" value="Homeodomain-like"/>
    <property type="match status" value="1"/>
</dbReference>
<dbReference type="Pfam" id="PF00440">
    <property type="entry name" value="TetR_N"/>
    <property type="match status" value="1"/>
</dbReference>
<dbReference type="Proteomes" id="UP000248924">
    <property type="component" value="Unassembled WGS sequence"/>
</dbReference>
<keyword evidence="3" id="KW-0804">Transcription</keyword>
<dbReference type="PANTHER" id="PTHR30055:SF234">
    <property type="entry name" value="HTH-TYPE TRANSCRIPTIONAL REGULATOR BETI"/>
    <property type="match status" value="1"/>
</dbReference>
<dbReference type="AlphaFoldDB" id="A0A2W2DR78"/>
<dbReference type="RefSeq" id="WP_111219194.1">
    <property type="nucleotide sequence ID" value="NZ_POTY01000313.1"/>
</dbReference>
<protein>
    <submittedName>
        <fullName evidence="6">TetR family transcriptional regulator</fullName>
    </submittedName>
</protein>
<feature type="DNA-binding region" description="H-T-H motif" evidence="4">
    <location>
        <begin position="35"/>
        <end position="54"/>
    </location>
</feature>
<evidence type="ECO:0000256" key="2">
    <source>
        <dbReference type="ARBA" id="ARBA00023125"/>
    </source>
</evidence>
<accession>A0A2W2DR78</accession>
<dbReference type="InterPro" id="IPR009057">
    <property type="entry name" value="Homeodomain-like_sf"/>
</dbReference>
<dbReference type="PANTHER" id="PTHR30055">
    <property type="entry name" value="HTH-TYPE TRANSCRIPTIONAL REGULATOR RUTR"/>
    <property type="match status" value="1"/>
</dbReference>
<gene>
    <name evidence="6" type="ORF">C1I95_30805</name>
</gene>
<dbReference type="InterPro" id="IPR001647">
    <property type="entry name" value="HTH_TetR"/>
</dbReference>
<organism evidence="6 7">
    <name type="scientific">Micromonospora craterilacus</name>
    <dbReference type="NCBI Taxonomy" id="1655439"/>
    <lineage>
        <taxon>Bacteria</taxon>
        <taxon>Bacillati</taxon>
        <taxon>Actinomycetota</taxon>
        <taxon>Actinomycetes</taxon>
        <taxon>Micromonosporales</taxon>
        <taxon>Micromonosporaceae</taxon>
        <taxon>Micromonospora</taxon>
    </lineage>
</organism>
<comment type="caution">
    <text evidence="6">The sequence shown here is derived from an EMBL/GenBank/DDBJ whole genome shotgun (WGS) entry which is preliminary data.</text>
</comment>
<dbReference type="OrthoDB" id="3869819at2"/>
<reference evidence="6 7" key="1">
    <citation type="submission" date="2018-01" db="EMBL/GenBank/DDBJ databases">
        <title>Draft genome sequence of Jishengella sp. NA12.</title>
        <authorList>
            <person name="Sahin N."/>
            <person name="Ay H."/>
            <person name="Saygin H."/>
        </authorList>
    </citation>
    <scope>NUCLEOTIDE SEQUENCE [LARGE SCALE GENOMIC DNA]</scope>
    <source>
        <strain evidence="6 7">NA12</strain>
    </source>
</reference>
<dbReference type="PROSITE" id="PS50977">
    <property type="entry name" value="HTH_TETR_2"/>
    <property type="match status" value="1"/>
</dbReference>
<feature type="domain" description="HTH tetR-type" evidence="5">
    <location>
        <begin position="14"/>
        <end position="72"/>
    </location>
</feature>
<evidence type="ECO:0000313" key="6">
    <source>
        <dbReference type="EMBL" id="PZG07645.1"/>
    </source>
</evidence>
<keyword evidence="2 4" id="KW-0238">DNA-binding</keyword>
<sequence>MAAEGVTAKRADARRNVESILDAAVALLAIDPGVSVNEIAKAAGVGRVTLYGHFPSRAALVEAVSLRVIASTDQALGAIDLEGDPRDAMARLLEATWRLTHRFGAVVIAASGVLTPEEMRRVHEGLARRVHALVERGRDEGAFRRDMPVVWQLATIQAVLHGASAAVHRGDVTTDDATRLVRDTVLAALAVTSSA</sequence>
<keyword evidence="7" id="KW-1185">Reference proteome</keyword>
<evidence type="ECO:0000256" key="4">
    <source>
        <dbReference type="PROSITE-ProRule" id="PRU00335"/>
    </source>
</evidence>
<evidence type="ECO:0000259" key="5">
    <source>
        <dbReference type="PROSITE" id="PS50977"/>
    </source>
</evidence>
<evidence type="ECO:0000256" key="3">
    <source>
        <dbReference type="ARBA" id="ARBA00023163"/>
    </source>
</evidence>
<dbReference type="EMBL" id="POTY01000313">
    <property type="protein sequence ID" value="PZG07645.1"/>
    <property type="molecule type" value="Genomic_DNA"/>
</dbReference>
<dbReference type="GO" id="GO:0003700">
    <property type="term" value="F:DNA-binding transcription factor activity"/>
    <property type="evidence" value="ECO:0007669"/>
    <property type="project" value="TreeGrafter"/>
</dbReference>
<keyword evidence="1" id="KW-0805">Transcription regulation</keyword>
<dbReference type="Gene3D" id="1.10.357.10">
    <property type="entry name" value="Tetracycline Repressor, domain 2"/>
    <property type="match status" value="1"/>
</dbReference>
<dbReference type="InterPro" id="IPR036271">
    <property type="entry name" value="Tet_transcr_reg_TetR-rel_C_sf"/>
</dbReference>
<name>A0A2W2DR78_9ACTN</name>